<dbReference type="EMBL" id="VOPW01000001">
    <property type="protein sequence ID" value="TXC66911.1"/>
    <property type="molecule type" value="Genomic_DNA"/>
</dbReference>
<reference evidence="1 2" key="1">
    <citation type="submission" date="2019-08" db="EMBL/GenBank/DDBJ databases">
        <authorList>
            <person name="Khan S.A."/>
            <person name="Jeon C.O."/>
            <person name="Jeong S.E."/>
        </authorList>
    </citation>
    <scope>NUCLEOTIDE SEQUENCE [LARGE SCALE GENOMIC DNA]</scope>
    <source>
        <strain evidence="2">IMCC1728</strain>
    </source>
</reference>
<dbReference type="AlphaFoldDB" id="A0A5C6U4E3"/>
<organism evidence="1 2">
    <name type="scientific">Piscinibacter aquaticus</name>
    <dbReference type="NCBI Taxonomy" id="392597"/>
    <lineage>
        <taxon>Bacteria</taxon>
        <taxon>Pseudomonadati</taxon>
        <taxon>Pseudomonadota</taxon>
        <taxon>Betaproteobacteria</taxon>
        <taxon>Burkholderiales</taxon>
        <taxon>Sphaerotilaceae</taxon>
        <taxon>Piscinibacter</taxon>
    </lineage>
</organism>
<accession>A0A5C6U4E3</accession>
<evidence type="ECO:0000313" key="2">
    <source>
        <dbReference type="Proteomes" id="UP000321832"/>
    </source>
</evidence>
<proteinExistence type="predicted"/>
<name>A0A5C6U4E3_9BURK</name>
<comment type="caution">
    <text evidence="1">The sequence shown here is derived from an EMBL/GenBank/DDBJ whole genome shotgun (WGS) entry which is preliminary data.</text>
</comment>
<dbReference type="Proteomes" id="UP000321832">
    <property type="component" value="Unassembled WGS sequence"/>
</dbReference>
<protein>
    <submittedName>
        <fullName evidence="1">Uncharacterized protein</fullName>
    </submittedName>
</protein>
<keyword evidence="2" id="KW-1185">Reference proteome</keyword>
<evidence type="ECO:0000313" key="1">
    <source>
        <dbReference type="EMBL" id="TXC66911.1"/>
    </source>
</evidence>
<gene>
    <name evidence="1" type="ORF">FSC37_17365</name>
</gene>
<sequence>MVTGNAPIKTPDGRAELATRARQLSQRHRTVLLLVNGRRSEEQVKRLAEQAGVPPSCYDDLLHMGLIMVPQPTMSIEAAPYPALPAAQVDLALPDLDAAPLPPSGPLAPASTLNGDLGGYDPWAMVQTDYSDLGDLDGALEQARDLLIRAVRADAPVAGSLTLMRLRRARDREDLLSLLDEVEQRLWRPQRELETARLMRRVRRLIGAAADSTLSDF</sequence>